<dbReference type="Gene3D" id="1.20.1250.20">
    <property type="entry name" value="MFS general substrate transporter like domains"/>
    <property type="match status" value="1"/>
</dbReference>
<evidence type="ECO:0000256" key="5">
    <source>
        <dbReference type="ARBA" id="ARBA00023136"/>
    </source>
</evidence>
<feature type="transmembrane region" description="Helical" evidence="6">
    <location>
        <begin position="243"/>
        <end position="266"/>
    </location>
</feature>
<comment type="subcellular location">
    <subcellularLocation>
        <location evidence="1">Membrane</location>
        <topology evidence="1">Multi-pass membrane protein</topology>
    </subcellularLocation>
</comment>
<dbReference type="EMBL" id="LGRB01000008">
    <property type="protein sequence ID" value="OCT53914.1"/>
    <property type="molecule type" value="Genomic_DNA"/>
</dbReference>
<feature type="transmembrane region" description="Helical" evidence="6">
    <location>
        <begin position="127"/>
        <end position="146"/>
    </location>
</feature>
<feature type="transmembrane region" description="Helical" evidence="6">
    <location>
        <begin position="382"/>
        <end position="406"/>
    </location>
</feature>
<comment type="similarity">
    <text evidence="2">Belongs to the major facilitator superfamily. Proton-dependent oligopeptide transporter (POT/PTR) (TC 2.A.17) family.</text>
</comment>
<dbReference type="GO" id="GO:0016020">
    <property type="term" value="C:membrane"/>
    <property type="evidence" value="ECO:0007669"/>
    <property type="project" value="UniProtKB-SubCell"/>
</dbReference>
<dbReference type="OrthoDB" id="8904098at2759"/>
<dbReference type="AlphaFoldDB" id="A0A1C1CZE4"/>
<dbReference type="eggNOG" id="KOG1237">
    <property type="taxonomic scope" value="Eukaryota"/>
</dbReference>
<keyword evidence="8" id="KW-1185">Reference proteome</keyword>
<dbReference type="GO" id="GO:0022857">
    <property type="term" value="F:transmembrane transporter activity"/>
    <property type="evidence" value="ECO:0007669"/>
    <property type="project" value="InterPro"/>
</dbReference>
<evidence type="ECO:0000256" key="3">
    <source>
        <dbReference type="ARBA" id="ARBA00022692"/>
    </source>
</evidence>
<feature type="transmembrane region" description="Helical" evidence="6">
    <location>
        <begin position="345"/>
        <end position="362"/>
    </location>
</feature>
<name>A0A1C1CZE4_9EURO</name>
<dbReference type="Pfam" id="PF00854">
    <property type="entry name" value="PTR2"/>
    <property type="match status" value="2"/>
</dbReference>
<dbReference type="VEuPathDB" id="FungiDB:G647_00830"/>
<dbReference type="InterPro" id="IPR000109">
    <property type="entry name" value="POT_fam"/>
</dbReference>
<proteinExistence type="inferred from homology"/>
<keyword evidence="4 6" id="KW-1133">Transmembrane helix</keyword>
<keyword evidence="5 6" id="KW-0472">Membrane</keyword>
<dbReference type="SUPFAM" id="SSF103473">
    <property type="entry name" value="MFS general substrate transporter"/>
    <property type="match status" value="1"/>
</dbReference>
<dbReference type="InterPro" id="IPR036259">
    <property type="entry name" value="MFS_trans_sf"/>
</dbReference>
<evidence type="ECO:0000256" key="1">
    <source>
        <dbReference type="ARBA" id="ARBA00004141"/>
    </source>
</evidence>
<gene>
    <name evidence="7" type="primary">ptr2</name>
    <name evidence="7" type="ORF">CLCR_09923</name>
</gene>
<evidence type="ECO:0000256" key="4">
    <source>
        <dbReference type="ARBA" id="ARBA00022989"/>
    </source>
</evidence>
<dbReference type="Proteomes" id="UP000094526">
    <property type="component" value="Unassembled WGS sequence"/>
</dbReference>
<keyword evidence="3 6" id="KW-0812">Transmembrane</keyword>
<evidence type="ECO:0000256" key="2">
    <source>
        <dbReference type="ARBA" id="ARBA00005982"/>
    </source>
</evidence>
<feature type="transmembrane region" description="Helical" evidence="6">
    <location>
        <begin position="418"/>
        <end position="441"/>
    </location>
</feature>
<dbReference type="VEuPathDB" id="FungiDB:CLCR_09923"/>
<protein>
    <submittedName>
        <fullName evidence="7">Putative peptide transporter ptr2</fullName>
    </submittedName>
</protein>
<evidence type="ECO:0000256" key="6">
    <source>
        <dbReference type="SAM" id="Phobius"/>
    </source>
</evidence>
<feature type="transmembrane region" description="Helical" evidence="6">
    <location>
        <begin position="158"/>
        <end position="179"/>
    </location>
</feature>
<feature type="transmembrane region" description="Helical" evidence="6">
    <location>
        <begin position="186"/>
        <end position="203"/>
    </location>
</feature>
<reference evidence="8" key="1">
    <citation type="submission" date="2015-07" db="EMBL/GenBank/DDBJ databases">
        <authorList>
            <person name="Teixeira M.M."/>
            <person name="Souza R.C."/>
            <person name="Almeida L.G."/>
            <person name="Vicente V.A."/>
            <person name="de Hoog S."/>
            <person name="Bocca A.L."/>
            <person name="de Almeida S.R."/>
            <person name="Vasconcelos A.T."/>
            <person name="Felipe M.S."/>
        </authorList>
    </citation>
    <scope>NUCLEOTIDE SEQUENCE [LARGE SCALE GENOMIC DNA]</scope>
    <source>
        <strain evidence="8">KSF</strain>
    </source>
</reference>
<accession>A0A1C1CZE4</accession>
<evidence type="ECO:0000313" key="7">
    <source>
        <dbReference type="EMBL" id="OCT53914.1"/>
    </source>
</evidence>
<dbReference type="PANTHER" id="PTHR11654">
    <property type="entry name" value="OLIGOPEPTIDE TRANSPORTER-RELATED"/>
    <property type="match status" value="1"/>
</dbReference>
<evidence type="ECO:0000313" key="8">
    <source>
        <dbReference type="Proteomes" id="UP000094526"/>
    </source>
</evidence>
<comment type="caution">
    <text evidence="7">The sequence shown here is derived from an EMBL/GenBank/DDBJ whole genome shotgun (WGS) entry which is preliminary data.</text>
</comment>
<organism evidence="7 8">
    <name type="scientific">Cladophialophora carrionii</name>
    <dbReference type="NCBI Taxonomy" id="86049"/>
    <lineage>
        <taxon>Eukaryota</taxon>
        <taxon>Fungi</taxon>
        <taxon>Dikarya</taxon>
        <taxon>Ascomycota</taxon>
        <taxon>Pezizomycotina</taxon>
        <taxon>Eurotiomycetes</taxon>
        <taxon>Chaetothyriomycetidae</taxon>
        <taxon>Chaetothyriales</taxon>
        <taxon>Herpotrichiellaceae</taxon>
        <taxon>Cladophialophora</taxon>
    </lineage>
</organism>
<sequence length="486" mass="53239">MSAIASNEAPIIAQAQVDQAALAGTATEKRLGRGSIDVTSFQDTGSTLDDEVTEADLHTLRRVSGKIPWTAFTIAFVELCERFSYYGTTVVFVNFIQQPLPEGSTTGAGKSGQSGALGMGQRASTGLVTFNQFWAYVMPLLGAYMADAHWGRYKTIHAAIICAMVGHVILTASAAPSVIQNGSSALAAFTIGLIILGIGTGGFKSNISPLLAEQQTDTKKRIEVLPSGERVIVDPTVYAEKYVGFWLAYMLPTVLFLFAPVVLALCRKRYVLTPPTGSVFAKFWKLWAYATKGRWSVTPVRTYKNFSAPDFWERVKPSRIPAAERPAWMTFDDAWVEEVRRGLKACAVFLYLPLYWLAYGQMTGNLTSQAAVMELNGVPNDIIQNLNPISIIIFIPLMDFIIYPALRKARINFTPIKRIAFGFALASLAMVSACVVQVYIYRMSPCGHNASDPDCSGPAPINVWVQTGAKSLYRNLDRQAGRRITP</sequence>